<protein>
    <submittedName>
        <fullName evidence="2">Uncharacterized protein</fullName>
    </submittedName>
</protein>
<dbReference type="AlphaFoldDB" id="A0A915IHK5"/>
<reference evidence="2" key="1">
    <citation type="submission" date="2022-11" db="UniProtKB">
        <authorList>
            <consortium name="WormBaseParasite"/>
        </authorList>
    </citation>
    <scope>IDENTIFICATION</scope>
</reference>
<sequence>MEEKLVYHEKIIRRRNVDMENIVNGRNLLQTHSIKKDKKCTNLNPPIEFCLPTPGHFFVSLLYQRLQGHAGVLRQHFGSGVGIILQ</sequence>
<name>A0A915IHK5_ROMCU</name>
<proteinExistence type="predicted"/>
<dbReference type="WBParaSite" id="nRc.2.0.1.t13656-RA">
    <property type="protein sequence ID" value="nRc.2.0.1.t13656-RA"/>
    <property type="gene ID" value="nRc.2.0.1.g13656"/>
</dbReference>
<organism evidence="1 2">
    <name type="scientific">Romanomermis culicivorax</name>
    <name type="common">Nematode worm</name>
    <dbReference type="NCBI Taxonomy" id="13658"/>
    <lineage>
        <taxon>Eukaryota</taxon>
        <taxon>Metazoa</taxon>
        <taxon>Ecdysozoa</taxon>
        <taxon>Nematoda</taxon>
        <taxon>Enoplea</taxon>
        <taxon>Dorylaimia</taxon>
        <taxon>Mermithida</taxon>
        <taxon>Mermithoidea</taxon>
        <taxon>Mermithidae</taxon>
        <taxon>Romanomermis</taxon>
    </lineage>
</organism>
<dbReference type="Proteomes" id="UP000887565">
    <property type="component" value="Unplaced"/>
</dbReference>
<accession>A0A915IHK5</accession>
<keyword evidence="1" id="KW-1185">Reference proteome</keyword>
<evidence type="ECO:0000313" key="2">
    <source>
        <dbReference type="WBParaSite" id="nRc.2.0.1.t13656-RA"/>
    </source>
</evidence>
<evidence type="ECO:0000313" key="1">
    <source>
        <dbReference type="Proteomes" id="UP000887565"/>
    </source>
</evidence>